<name>D9WW07_9ACTN</name>
<accession>D9WW07</accession>
<proteinExistence type="predicted"/>
<evidence type="ECO:0000313" key="2">
    <source>
        <dbReference type="Proteomes" id="UP000003963"/>
    </source>
</evidence>
<evidence type="ECO:0000313" key="1">
    <source>
        <dbReference type="EMBL" id="EFL24516.1"/>
    </source>
</evidence>
<gene>
    <name evidence="1" type="ORF">SSOG_04230</name>
</gene>
<protein>
    <submittedName>
        <fullName evidence="1">Uncharacterized protein</fullName>
    </submittedName>
</protein>
<dbReference type="Proteomes" id="UP000003963">
    <property type="component" value="Unassembled WGS sequence"/>
</dbReference>
<reference evidence="1 2" key="1">
    <citation type="submission" date="2009-02" db="EMBL/GenBank/DDBJ databases">
        <title>Annotation of Streptomyces hygroscopicus strain ATCC 53653.</title>
        <authorList>
            <consortium name="The Broad Institute Genome Sequencing Platform"/>
            <consortium name="Broad Institute Microbial Sequencing Center"/>
            <person name="Fischbach M."/>
            <person name="Godfrey P."/>
            <person name="Ward D."/>
            <person name="Young S."/>
            <person name="Zeng Q."/>
            <person name="Koehrsen M."/>
            <person name="Alvarado L."/>
            <person name="Berlin A.M."/>
            <person name="Bochicchio J."/>
            <person name="Borenstein D."/>
            <person name="Chapman S.B."/>
            <person name="Chen Z."/>
            <person name="Engels R."/>
            <person name="Freedman E."/>
            <person name="Gellesch M."/>
            <person name="Goldberg J."/>
            <person name="Griggs A."/>
            <person name="Gujja S."/>
            <person name="Heilman E.R."/>
            <person name="Heiman D.I."/>
            <person name="Hepburn T.A."/>
            <person name="Howarth C."/>
            <person name="Jen D."/>
            <person name="Larson L."/>
            <person name="Lewis B."/>
            <person name="Mehta T."/>
            <person name="Park D."/>
            <person name="Pearson M."/>
            <person name="Richards J."/>
            <person name="Roberts A."/>
            <person name="Saif S."/>
            <person name="Shea T.D."/>
            <person name="Shenoy N."/>
            <person name="Sisk P."/>
            <person name="Stolte C."/>
            <person name="Sykes S.N."/>
            <person name="Thomson T."/>
            <person name="Walk T."/>
            <person name="White J."/>
            <person name="Yandava C."/>
            <person name="Straight P."/>
            <person name="Clardy J."/>
            <person name="Hung D."/>
            <person name="Kolter R."/>
            <person name="Mekalanos J."/>
            <person name="Walker S."/>
            <person name="Walsh C.T."/>
            <person name="Wieland-Brown L.C."/>
            <person name="Haas B."/>
            <person name="Nusbaum C."/>
            <person name="Birren B."/>
        </authorList>
    </citation>
    <scope>NUCLEOTIDE SEQUENCE [LARGE SCALE GENOMIC DNA]</scope>
    <source>
        <strain evidence="1 2">ATCC 53653</strain>
    </source>
</reference>
<dbReference type="EMBL" id="GG657754">
    <property type="protein sequence ID" value="EFL24516.1"/>
    <property type="molecule type" value="Genomic_DNA"/>
</dbReference>
<sequence length="46" mass="5002">MRLTEPGSGPGDFDYALKEKYGEFGTTAEPPSMPGDGWAQFYKPCA</sequence>
<dbReference type="HOGENOM" id="CLU_3189545_0_0_11"/>
<dbReference type="AlphaFoldDB" id="D9WW07"/>
<organism evidence="1 2">
    <name type="scientific">Streptomyces himastatinicus ATCC 53653</name>
    <dbReference type="NCBI Taxonomy" id="457427"/>
    <lineage>
        <taxon>Bacteria</taxon>
        <taxon>Bacillati</taxon>
        <taxon>Actinomycetota</taxon>
        <taxon>Actinomycetes</taxon>
        <taxon>Kitasatosporales</taxon>
        <taxon>Streptomycetaceae</taxon>
        <taxon>Streptomyces</taxon>
        <taxon>Streptomyces violaceusniger group</taxon>
    </lineage>
</organism>
<dbReference type="RefSeq" id="WP_009716322.1">
    <property type="nucleotide sequence ID" value="NZ_GG657754.1"/>
</dbReference>
<keyword evidence="2" id="KW-1185">Reference proteome</keyword>